<feature type="compositionally biased region" description="Polar residues" evidence="1">
    <location>
        <begin position="1"/>
        <end position="20"/>
    </location>
</feature>
<evidence type="ECO:0000256" key="1">
    <source>
        <dbReference type="SAM" id="MobiDB-lite"/>
    </source>
</evidence>
<dbReference type="InterPro" id="IPR046465">
    <property type="entry name" value="BORCS6_C"/>
</dbReference>
<dbReference type="AlphaFoldDB" id="A0A9D4JN96"/>
<evidence type="ECO:0000259" key="2">
    <source>
        <dbReference type="Pfam" id="PF10157"/>
    </source>
</evidence>
<feature type="compositionally biased region" description="Low complexity" evidence="1">
    <location>
        <begin position="146"/>
        <end position="158"/>
    </location>
</feature>
<feature type="domain" description="BLOC-1-related complex subunit 6 C-terminal helix" evidence="2">
    <location>
        <begin position="340"/>
        <end position="428"/>
    </location>
</feature>
<reference evidence="3" key="2">
    <citation type="submission" date="2020-11" db="EMBL/GenBank/DDBJ databases">
        <authorList>
            <person name="McCartney M.A."/>
            <person name="Auch B."/>
            <person name="Kono T."/>
            <person name="Mallez S."/>
            <person name="Becker A."/>
            <person name="Gohl D.M."/>
            <person name="Silverstein K.A.T."/>
            <person name="Koren S."/>
            <person name="Bechman K.B."/>
            <person name="Herman A."/>
            <person name="Abrahante J.E."/>
            <person name="Garbe J."/>
        </authorList>
    </citation>
    <scope>NUCLEOTIDE SEQUENCE</scope>
    <source>
        <strain evidence="3">Duluth1</strain>
        <tissue evidence="3">Whole animal</tissue>
    </source>
</reference>
<evidence type="ECO:0000313" key="3">
    <source>
        <dbReference type="EMBL" id="KAH3816649.1"/>
    </source>
</evidence>
<feature type="compositionally biased region" description="Basic and acidic residues" evidence="1">
    <location>
        <begin position="38"/>
        <end position="51"/>
    </location>
</feature>
<evidence type="ECO:0000313" key="4">
    <source>
        <dbReference type="Proteomes" id="UP000828390"/>
    </source>
</evidence>
<protein>
    <recommendedName>
        <fullName evidence="2">BLOC-1-related complex subunit 6 C-terminal helix domain-containing protein</fullName>
    </recommendedName>
</protein>
<dbReference type="GO" id="GO:0032418">
    <property type="term" value="P:lysosome localization"/>
    <property type="evidence" value="ECO:0007669"/>
    <property type="project" value="TreeGrafter"/>
</dbReference>
<dbReference type="PANTHER" id="PTHR13440:SF7">
    <property type="entry name" value="BLOC-1 RELATED COMPLEX SUBUNIT 6"/>
    <property type="match status" value="1"/>
</dbReference>
<accession>A0A9D4JN96</accession>
<dbReference type="Proteomes" id="UP000828390">
    <property type="component" value="Unassembled WGS sequence"/>
</dbReference>
<proteinExistence type="predicted"/>
<dbReference type="EMBL" id="JAIWYP010000005">
    <property type="protein sequence ID" value="KAH3816649.1"/>
    <property type="molecule type" value="Genomic_DNA"/>
</dbReference>
<keyword evidence="4" id="KW-1185">Reference proteome</keyword>
<feature type="compositionally biased region" description="Low complexity" evidence="1">
    <location>
        <begin position="291"/>
        <end position="325"/>
    </location>
</feature>
<name>A0A9D4JN96_DREPO</name>
<dbReference type="GO" id="GO:0099078">
    <property type="term" value="C:BORC complex"/>
    <property type="evidence" value="ECO:0007669"/>
    <property type="project" value="TreeGrafter"/>
</dbReference>
<feature type="region of interest" description="Disordered" evidence="1">
    <location>
        <begin position="288"/>
        <end position="338"/>
    </location>
</feature>
<reference evidence="3" key="1">
    <citation type="journal article" date="2019" name="bioRxiv">
        <title>The Genome of the Zebra Mussel, Dreissena polymorpha: A Resource for Invasive Species Research.</title>
        <authorList>
            <person name="McCartney M.A."/>
            <person name="Auch B."/>
            <person name="Kono T."/>
            <person name="Mallez S."/>
            <person name="Zhang Y."/>
            <person name="Obille A."/>
            <person name="Becker A."/>
            <person name="Abrahante J.E."/>
            <person name="Garbe J."/>
            <person name="Badalamenti J.P."/>
            <person name="Herman A."/>
            <person name="Mangelson H."/>
            <person name="Liachko I."/>
            <person name="Sullivan S."/>
            <person name="Sone E.D."/>
            <person name="Koren S."/>
            <person name="Silverstein K.A.T."/>
            <person name="Beckman K.B."/>
            <person name="Gohl D.M."/>
        </authorList>
    </citation>
    <scope>NUCLEOTIDE SEQUENCE</scope>
    <source>
        <strain evidence="3">Duluth1</strain>
        <tissue evidence="3">Whole animal</tissue>
    </source>
</reference>
<sequence>MEINASSGPVADSNDSNSKGPLSGLKNYGKADNSTHPGMKDIHPEDIHSNPDVHITAGNASHAGIKAESNVSTVNDSMLESHGESGYLTDSMISGYEKTTLGSDTSSKSEADITPCGENLMVFSDSSSNNSLISPEKTIGDAQEGSLAESSSSTYTNSESDKLDRFGQMAIMASIGINDIESLDKIISSNSIPARPESLTFTNNDNGDSGIAKTRSYNDYGDSPSMSNSEGRKRSKSSAFPIPRLKEGVHISEELLSKSLPHGKVIQLQTGMIEFIADDLIEKIKMSSPMSKTASEVSSSRRSSDLSITSMDSMASSSLATSMTSGRSRSSYPQSPDCMPPIDPIAVHEIENHARMVAENVDQMMTNLRENLHKMSAISVGCEEAYKTSVDFTCDSVDSSIKSMYALMAKCEELSKSMQPVYKLNDQMYPCFQP</sequence>
<comment type="caution">
    <text evidence="3">The sequence shown here is derived from an EMBL/GenBank/DDBJ whole genome shotgun (WGS) entry which is preliminary data.</text>
</comment>
<dbReference type="Pfam" id="PF10157">
    <property type="entry name" value="BORCS6"/>
    <property type="match status" value="1"/>
</dbReference>
<feature type="region of interest" description="Disordered" evidence="1">
    <location>
        <begin position="194"/>
        <end position="241"/>
    </location>
</feature>
<dbReference type="PANTHER" id="PTHR13440">
    <property type="entry name" value="BLOC-1 RELATED COMPLEX SUBUNIT 6"/>
    <property type="match status" value="1"/>
</dbReference>
<dbReference type="InterPro" id="IPR019314">
    <property type="entry name" value="BORCS6"/>
</dbReference>
<organism evidence="3 4">
    <name type="scientific">Dreissena polymorpha</name>
    <name type="common">Zebra mussel</name>
    <name type="synonym">Mytilus polymorpha</name>
    <dbReference type="NCBI Taxonomy" id="45954"/>
    <lineage>
        <taxon>Eukaryota</taxon>
        <taxon>Metazoa</taxon>
        <taxon>Spiralia</taxon>
        <taxon>Lophotrochozoa</taxon>
        <taxon>Mollusca</taxon>
        <taxon>Bivalvia</taxon>
        <taxon>Autobranchia</taxon>
        <taxon>Heteroconchia</taxon>
        <taxon>Euheterodonta</taxon>
        <taxon>Imparidentia</taxon>
        <taxon>Neoheterodontei</taxon>
        <taxon>Myida</taxon>
        <taxon>Dreissenoidea</taxon>
        <taxon>Dreissenidae</taxon>
        <taxon>Dreissena</taxon>
    </lineage>
</organism>
<feature type="region of interest" description="Disordered" evidence="1">
    <location>
        <begin position="126"/>
        <end position="160"/>
    </location>
</feature>
<feature type="region of interest" description="Disordered" evidence="1">
    <location>
        <begin position="1"/>
        <end position="57"/>
    </location>
</feature>
<gene>
    <name evidence="3" type="ORF">DPMN_118169</name>
</gene>